<dbReference type="EMBL" id="JANQBD010000042">
    <property type="protein sequence ID" value="MCR8636415.1"/>
    <property type="molecule type" value="Genomic_DNA"/>
</dbReference>
<evidence type="ECO:0000256" key="3">
    <source>
        <dbReference type="ARBA" id="ARBA00022692"/>
    </source>
</evidence>
<feature type="transmembrane region" description="Helical" evidence="6">
    <location>
        <begin position="289"/>
        <end position="307"/>
    </location>
</feature>
<feature type="transmembrane region" description="Helical" evidence="6">
    <location>
        <begin position="12"/>
        <end position="32"/>
    </location>
</feature>
<organism evidence="8 9">
    <name type="scientific">Paenibacillus radicis</name>
    <name type="common">ex Xue et al. 2023</name>
    <dbReference type="NCBI Taxonomy" id="2972489"/>
    <lineage>
        <taxon>Bacteria</taxon>
        <taxon>Bacillati</taxon>
        <taxon>Bacillota</taxon>
        <taxon>Bacilli</taxon>
        <taxon>Bacillales</taxon>
        <taxon>Paenibacillaceae</taxon>
        <taxon>Paenibacillus</taxon>
    </lineage>
</organism>
<sequence>MFNKLQGNARGCMLYEPMFLLPYSLYLTYASVYMLELGVSETQIGLLTSLGLMLQIFTSLISGYLTDRMGRKKALMIFDFVSWSTATLLWAVSQNIWFFLAAAIFNSFQKVPNTAWYCLLVEDTKPDERPHIFNVLQLINIICGLFAPLGGLLVSHYGLVPANRIMYLIAFVSMTLMFIGRNYATHETEMGIRKSQEQGPFQPRIILSDYWQVVKMVFANTPLLLLFGIYILYQFQLNMRNTYLSIHLVKALNFSEAFIAWFPAVTSVSMLLLILYVVPRIKPVHVNRYMVMGFLLSAAAMVLQIVAPVEGTFWIVGSTILFAVGTIITYPYLEASVANVIQDEERAKVFSILSVMILIFVSPSGVIGGWSYAINPRLPFVLIVISFVASALLMCWFMRKQATIAAAESNTGF</sequence>
<name>A0ABT1YT96_9BACL</name>
<evidence type="ECO:0000259" key="7">
    <source>
        <dbReference type="PROSITE" id="PS50850"/>
    </source>
</evidence>
<dbReference type="PANTHER" id="PTHR23518">
    <property type="entry name" value="C-METHYLTRANSFERASE"/>
    <property type="match status" value="1"/>
</dbReference>
<evidence type="ECO:0000256" key="6">
    <source>
        <dbReference type="SAM" id="Phobius"/>
    </source>
</evidence>
<evidence type="ECO:0000313" key="9">
    <source>
        <dbReference type="Proteomes" id="UP001300012"/>
    </source>
</evidence>
<dbReference type="Pfam" id="PF07690">
    <property type="entry name" value="MFS_1"/>
    <property type="match status" value="1"/>
</dbReference>
<feature type="transmembrane region" description="Helical" evidence="6">
    <location>
        <begin position="213"/>
        <end position="233"/>
    </location>
</feature>
<keyword evidence="5 6" id="KW-0472">Membrane</keyword>
<dbReference type="SUPFAM" id="SSF103473">
    <property type="entry name" value="MFS general substrate transporter"/>
    <property type="match status" value="1"/>
</dbReference>
<proteinExistence type="predicted"/>
<keyword evidence="4 6" id="KW-1133">Transmembrane helix</keyword>
<feature type="transmembrane region" description="Helical" evidence="6">
    <location>
        <begin position="313"/>
        <end position="333"/>
    </location>
</feature>
<feature type="transmembrane region" description="Helical" evidence="6">
    <location>
        <begin position="44"/>
        <end position="65"/>
    </location>
</feature>
<feature type="transmembrane region" description="Helical" evidence="6">
    <location>
        <begin position="165"/>
        <end position="184"/>
    </location>
</feature>
<feature type="transmembrane region" description="Helical" evidence="6">
    <location>
        <begin position="349"/>
        <end position="372"/>
    </location>
</feature>
<dbReference type="PROSITE" id="PS50850">
    <property type="entry name" value="MFS"/>
    <property type="match status" value="1"/>
</dbReference>
<comment type="subcellular location">
    <subcellularLocation>
        <location evidence="1">Cell membrane</location>
        <topology evidence="1">Multi-pass membrane protein</topology>
    </subcellularLocation>
</comment>
<evidence type="ECO:0000256" key="1">
    <source>
        <dbReference type="ARBA" id="ARBA00004651"/>
    </source>
</evidence>
<feature type="domain" description="Major facilitator superfamily (MFS) profile" evidence="7">
    <location>
        <begin position="1"/>
        <end position="403"/>
    </location>
</feature>
<dbReference type="InterPro" id="IPR011701">
    <property type="entry name" value="MFS"/>
</dbReference>
<accession>A0ABT1YT96</accession>
<feature type="transmembrane region" description="Helical" evidence="6">
    <location>
        <begin position="132"/>
        <end position="153"/>
    </location>
</feature>
<evidence type="ECO:0000256" key="2">
    <source>
        <dbReference type="ARBA" id="ARBA00022448"/>
    </source>
</evidence>
<keyword evidence="2" id="KW-0813">Transport</keyword>
<dbReference type="InterPro" id="IPR036259">
    <property type="entry name" value="MFS_trans_sf"/>
</dbReference>
<comment type="caution">
    <text evidence="8">The sequence shown here is derived from an EMBL/GenBank/DDBJ whole genome shotgun (WGS) entry which is preliminary data.</text>
</comment>
<evidence type="ECO:0000313" key="8">
    <source>
        <dbReference type="EMBL" id="MCR8636415.1"/>
    </source>
</evidence>
<reference evidence="8 9" key="1">
    <citation type="submission" date="2022-08" db="EMBL/GenBank/DDBJ databases">
        <title>Paenibacillus endoradicis sp. nov., Paenibacillus radicibacter sp. nov and Paenibacillus pararadicis sp. nov., three cold-adapted plant growth-promoting bacteria isolated from root of Larix gmelinii in Great Khingan.</title>
        <authorList>
            <person name="Xue H."/>
        </authorList>
    </citation>
    <scope>NUCLEOTIDE SEQUENCE [LARGE SCALE GENOMIC DNA]</scope>
    <source>
        <strain evidence="8 9">N5-1-1-5</strain>
    </source>
</reference>
<dbReference type="Proteomes" id="UP001300012">
    <property type="component" value="Unassembled WGS sequence"/>
</dbReference>
<keyword evidence="3 6" id="KW-0812">Transmembrane</keyword>
<dbReference type="RefSeq" id="WP_258217915.1">
    <property type="nucleotide sequence ID" value="NZ_JANQBD010000042.1"/>
</dbReference>
<evidence type="ECO:0000256" key="4">
    <source>
        <dbReference type="ARBA" id="ARBA00022989"/>
    </source>
</evidence>
<dbReference type="PANTHER" id="PTHR23518:SF2">
    <property type="entry name" value="MAJOR FACILITATOR SUPERFAMILY TRANSPORTER"/>
    <property type="match status" value="1"/>
</dbReference>
<gene>
    <name evidence="8" type="ORF">NV381_35090</name>
</gene>
<keyword evidence="9" id="KW-1185">Reference proteome</keyword>
<evidence type="ECO:0000256" key="5">
    <source>
        <dbReference type="ARBA" id="ARBA00023136"/>
    </source>
</evidence>
<dbReference type="InterPro" id="IPR020846">
    <property type="entry name" value="MFS_dom"/>
</dbReference>
<feature type="transmembrane region" description="Helical" evidence="6">
    <location>
        <begin position="258"/>
        <end position="277"/>
    </location>
</feature>
<protein>
    <submittedName>
        <fullName evidence="8">MFS transporter</fullName>
    </submittedName>
</protein>
<feature type="transmembrane region" description="Helical" evidence="6">
    <location>
        <begin position="378"/>
        <end position="397"/>
    </location>
</feature>
<dbReference type="Gene3D" id="1.20.1250.20">
    <property type="entry name" value="MFS general substrate transporter like domains"/>
    <property type="match status" value="1"/>
</dbReference>